<dbReference type="SMART" id="SM00448">
    <property type="entry name" value="REC"/>
    <property type="match status" value="1"/>
</dbReference>
<comment type="caution">
    <text evidence="4">The sequence shown here is derived from an EMBL/GenBank/DDBJ whole genome shotgun (WGS) entry which is preliminary data.</text>
</comment>
<evidence type="ECO:0000259" key="2">
    <source>
        <dbReference type="PROSITE" id="PS50110"/>
    </source>
</evidence>
<dbReference type="eggNOG" id="COG3279">
    <property type="taxonomic scope" value="Bacteria"/>
</dbReference>
<dbReference type="PATRIC" id="fig|1150600.3.peg.1127"/>
<dbReference type="PANTHER" id="PTHR37299">
    <property type="entry name" value="TRANSCRIPTIONAL REGULATOR-RELATED"/>
    <property type="match status" value="1"/>
</dbReference>
<organism evidence="4 5">
    <name type="scientific">Arcticibacter svalbardensis MN12-7</name>
    <dbReference type="NCBI Taxonomy" id="1150600"/>
    <lineage>
        <taxon>Bacteria</taxon>
        <taxon>Pseudomonadati</taxon>
        <taxon>Bacteroidota</taxon>
        <taxon>Sphingobacteriia</taxon>
        <taxon>Sphingobacteriales</taxon>
        <taxon>Sphingobacteriaceae</taxon>
        <taxon>Arcticibacter</taxon>
    </lineage>
</organism>
<dbReference type="InterPro" id="IPR011006">
    <property type="entry name" value="CheY-like_superfamily"/>
</dbReference>
<sequence>MILKCIAVDDEPLALGLISSFIAQTPFLQLEGSFSSAVEALGSLHNKAVDLVFLDIQMPDLNGMELARVINRTPIGHSPRIIFTTAFNQYALEGYKVNAIDYLLKPYSYEEFLEAAQKALALTEAFLATAPVSSKDLLEPFILIKSEYQLVKVALQDIIYIEGLKDYLKIFLENTEKPLLTQMTLKSMEMKLPSDLFLRIQRSFIIAPDKIKSITRNTVQIGDISIPVGDQYKDAFAQLLSRWM</sequence>
<dbReference type="RefSeq" id="WP_016194389.1">
    <property type="nucleotide sequence ID" value="NZ_AQPN01000044.1"/>
</dbReference>
<dbReference type="PROSITE" id="PS50110">
    <property type="entry name" value="RESPONSE_REGULATORY"/>
    <property type="match status" value="1"/>
</dbReference>
<evidence type="ECO:0000313" key="5">
    <source>
        <dbReference type="Proteomes" id="UP000014174"/>
    </source>
</evidence>
<feature type="domain" description="HTH LytTR-type" evidence="3">
    <location>
        <begin position="142"/>
        <end position="242"/>
    </location>
</feature>
<dbReference type="Pfam" id="PF04397">
    <property type="entry name" value="LytTR"/>
    <property type="match status" value="1"/>
</dbReference>
<evidence type="ECO:0000259" key="3">
    <source>
        <dbReference type="PROSITE" id="PS50930"/>
    </source>
</evidence>
<evidence type="ECO:0000313" key="4">
    <source>
        <dbReference type="EMBL" id="EOR95632.1"/>
    </source>
</evidence>
<dbReference type="InterPro" id="IPR001789">
    <property type="entry name" value="Sig_transdc_resp-reg_receiver"/>
</dbReference>
<dbReference type="STRING" id="1150600.ADIARSV_1147"/>
<dbReference type="Proteomes" id="UP000014174">
    <property type="component" value="Unassembled WGS sequence"/>
</dbReference>
<protein>
    <submittedName>
        <fullName evidence="4">Two-component system response regulator</fullName>
    </submittedName>
</protein>
<accession>R9GUW6</accession>
<dbReference type="Gene3D" id="2.40.50.1020">
    <property type="entry name" value="LytTr DNA-binding domain"/>
    <property type="match status" value="1"/>
</dbReference>
<gene>
    <name evidence="4" type="ORF">ADIARSV_1147</name>
</gene>
<dbReference type="InterPro" id="IPR046947">
    <property type="entry name" value="LytR-like"/>
</dbReference>
<dbReference type="InterPro" id="IPR007492">
    <property type="entry name" value="LytTR_DNA-bd_dom"/>
</dbReference>
<dbReference type="Pfam" id="PF00072">
    <property type="entry name" value="Response_reg"/>
    <property type="match status" value="1"/>
</dbReference>
<dbReference type="SMART" id="SM00850">
    <property type="entry name" value="LytTR"/>
    <property type="match status" value="1"/>
</dbReference>
<dbReference type="AlphaFoldDB" id="R9GUW6"/>
<dbReference type="PANTHER" id="PTHR37299:SF1">
    <property type="entry name" value="STAGE 0 SPORULATION PROTEIN A HOMOLOG"/>
    <property type="match status" value="1"/>
</dbReference>
<keyword evidence="5" id="KW-1185">Reference proteome</keyword>
<keyword evidence="1" id="KW-0597">Phosphoprotein</keyword>
<feature type="modified residue" description="4-aspartylphosphate" evidence="1">
    <location>
        <position position="55"/>
    </location>
</feature>
<dbReference type="EMBL" id="AQPN01000044">
    <property type="protein sequence ID" value="EOR95632.1"/>
    <property type="molecule type" value="Genomic_DNA"/>
</dbReference>
<name>R9GUW6_9SPHI</name>
<dbReference type="GO" id="GO:0003677">
    <property type="term" value="F:DNA binding"/>
    <property type="evidence" value="ECO:0007669"/>
    <property type="project" value="InterPro"/>
</dbReference>
<dbReference type="GO" id="GO:0000156">
    <property type="term" value="F:phosphorelay response regulator activity"/>
    <property type="evidence" value="ECO:0007669"/>
    <property type="project" value="InterPro"/>
</dbReference>
<dbReference type="Gene3D" id="3.40.50.2300">
    <property type="match status" value="1"/>
</dbReference>
<feature type="domain" description="Response regulatory" evidence="2">
    <location>
        <begin position="4"/>
        <end position="120"/>
    </location>
</feature>
<dbReference type="OrthoDB" id="9787344at2"/>
<evidence type="ECO:0000256" key="1">
    <source>
        <dbReference type="PROSITE-ProRule" id="PRU00169"/>
    </source>
</evidence>
<dbReference type="SUPFAM" id="SSF52172">
    <property type="entry name" value="CheY-like"/>
    <property type="match status" value="1"/>
</dbReference>
<dbReference type="PROSITE" id="PS50930">
    <property type="entry name" value="HTH_LYTTR"/>
    <property type="match status" value="1"/>
</dbReference>
<proteinExistence type="predicted"/>
<reference evidence="4 5" key="1">
    <citation type="journal article" date="2013" name="Genome Announc.">
        <title>Draft Genome Sequence of Arcticibacter svalbardensis Strain MN12-7T, a Member of the Family Sphingobacteriaceae Isolated from an Arctic Soil Sample.</title>
        <authorList>
            <person name="Shivaji S."/>
            <person name="Ara S."/>
            <person name="Prasad S."/>
            <person name="Manasa B.P."/>
            <person name="Begum Z."/>
            <person name="Singh A."/>
            <person name="Kumar Pinnaka A."/>
        </authorList>
    </citation>
    <scope>NUCLEOTIDE SEQUENCE [LARGE SCALE GENOMIC DNA]</scope>
    <source>
        <strain evidence="4 5">MN12-7</strain>
    </source>
</reference>